<dbReference type="Proteomes" id="UP000076738">
    <property type="component" value="Unassembled WGS sequence"/>
</dbReference>
<protein>
    <recommendedName>
        <fullName evidence="3">NB-ARC domain-containing protein</fullName>
    </recommendedName>
</protein>
<accession>A0A167FN36</accession>
<dbReference type="OrthoDB" id="1534087at2759"/>
<gene>
    <name evidence="1" type="ORF">CALVIDRAFT_531933</name>
</gene>
<evidence type="ECO:0000313" key="2">
    <source>
        <dbReference type="Proteomes" id="UP000076738"/>
    </source>
</evidence>
<dbReference type="EMBL" id="KV417372">
    <property type="protein sequence ID" value="KZO89672.1"/>
    <property type="molecule type" value="Genomic_DNA"/>
</dbReference>
<evidence type="ECO:0008006" key="3">
    <source>
        <dbReference type="Google" id="ProtNLM"/>
    </source>
</evidence>
<keyword evidence="2" id="KW-1185">Reference proteome</keyword>
<dbReference type="AlphaFoldDB" id="A0A167FN36"/>
<sequence>MSTTSGPSNGQQATLLDKLAQWKARVSTTLDPMKERVVDTTNKVFGIQDLVQEQQDDIRQLGEKLALINGHVLSPGHLSPNSDVDERTMKLLQELIKSALSIPVMEAIPWVPVLVWKASFFALIDWTGSPEGLLLAEIPPAPVVFHGRDDLVESIVELVCRRETCRIPLLGPGGIGKTSIAAIVIHNRRVKAKYGRPEGILNALAASLPVPPGSDVLRTVLTCLLSQDRILLVLDNLETA</sequence>
<evidence type="ECO:0000313" key="1">
    <source>
        <dbReference type="EMBL" id="KZO89672.1"/>
    </source>
</evidence>
<reference evidence="1 2" key="1">
    <citation type="journal article" date="2016" name="Mol. Biol. Evol.">
        <title>Comparative Genomics of Early-Diverging Mushroom-Forming Fungi Provides Insights into the Origins of Lignocellulose Decay Capabilities.</title>
        <authorList>
            <person name="Nagy L.G."/>
            <person name="Riley R."/>
            <person name="Tritt A."/>
            <person name="Adam C."/>
            <person name="Daum C."/>
            <person name="Floudas D."/>
            <person name="Sun H."/>
            <person name="Yadav J.S."/>
            <person name="Pangilinan J."/>
            <person name="Larsson K.H."/>
            <person name="Matsuura K."/>
            <person name="Barry K."/>
            <person name="Labutti K."/>
            <person name="Kuo R."/>
            <person name="Ohm R.A."/>
            <person name="Bhattacharya S.S."/>
            <person name="Shirouzu T."/>
            <person name="Yoshinaga Y."/>
            <person name="Martin F.M."/>
            <person name="Grigoriev I.V."/>
            <person name="Hibbett D.S."/>
        </authorList>
    </citation>
    <scope>NUCLEOTIDE SEQUENCE [LARGE SCALE GENOMIC DNA]</scope>
    <source>
        <strain evidence="1 2">TUFC12733</strain>
    </source>
</reference>
<name>A0A167FN36_CALVF</name>
<proteinExistence type="predicted"/>
<dbReference type="SUPFAM" id="SSF52540">
    <property type="entry name" value="P-loop containing nucleoside triphosphate hydrolases"/>
    <property type="match status" value="1"/>
</dbReference>
<dbReference type="InterPro" id="IPR027417">
    <property type="entry name" value="P-loop_NTPase"/>
</dbReference>
<dbReference type="Gene3D" id="3.40.50.300">
    <property type="entry name" value="P-loop containing nucleotide triphosphate hydrolases"/>
    <property type="match status" value="1"/>
</dbReference>
<dbReference type="PRINTS" id="PR00364">
    <property type="entry name" value="DISEASERSIST"/>
</dbReference>
<organism evidence="1 2">
    <name type="scientific">Calocera viscosa (strain TUFC12733)</name>
    <dbReference type="NCBI Taxonomy" id="1330018"/>
    <lineage>
        <taxon>Eukaryota</taxon>
        <taxon>Fungi</taxon>
        <taxon>Dikarya</taxon>
        <taxon>Basidiomycota</taxon>
        <taxon>Agaricomycotina</taxon>
        <taxon>Dacrymycetes</taxon>
        <taxon>Dacrymycetales</taxon>
        <taxon>Dacrymycetaceae</taxon>
        <taxon>Calocera</taxon>
    </lineage>
</organism>